<dbReference type="PANTHER" id="PTHR21450">
    <property type="entry name" value="PROTEIN ALTERED PHOSPHATE STARVATION RESPONSE 1"/>
    <property type="match status" value="1"/>
</dbReference>
<evidence type="ECO:0000313" key="2">
    <source>
        <dbReference type="EMBL" id="KAL3720564.1"/>
    </source>
</evidence>
<dbReference type="InterPro" id="IPR006867">
    <property type="entry name" value="DUF632"/>
</dbReference>
<reference evidence="2 3" key="1">
    <citation type="submission" date="2024-11" db="EMBL/GenBank/DDBJ databases">
        <title>Chromosome-level genome assembly of Eucalyptus globulus Labill. provides insights into its genome evolution.</title>
        <authorList>
            <person name="Li X."/>
        </authorList>
    </citation>
    <scope>NUCLEOTIDE SEQUENCE [LARGE SCALE GENOMIC DNA]</scope>
    <source>
        <strain evidence="2">CL2024</strain>
        <tissue evidence="2">Fresh tender leaves</tissue>
    </source>
</reference>
<dbReference type="Proteomes" id="UP001634007">
    <property type="component" value="Unassembled WGS sequence"/>
</dbReference>
<evidence type="ECO:0000313" key="3">
    <source>
        <dbReference type="Proteomes" id="UP001634007"/>
    </source>
</evidence>
<keyword evidence="3" id="KW-1185">Reference proteome</keyword>
<gene>
    <name evidence="2" type="ORF">ACJRO7_005388</name>
</gene>
<proteinExistence type="predicted"/>
<sequence length="103" mass="12072">MLQLVLEVQQWHLSFCSLIKAHRDHIRSLTGWLRLSLFQLNKNMLSRTKEESKINSLCEERLQAVDWIPNKVASEGIQSPLTAIHSIVVQQEEKQKQKFRMCT</sequence>
<feature type="domain" description="DUF632" evidence="1">
    <location>
        <begin position="1"/>
        <end position="85"/>
    </location>
</feature>
<dbReference type="AlphaFoldDB" id="A0ABD3J2U1"/>
<protein>
    <recommendedName>
        <fullName evidence="1">DUF632 domain-containing protein</fullName>
    </recommendedName>
</protein>
<accession>A0ABD3J2U1</accession>
<evidence type="ECO:0000259" key="1">
    <source>
        <dbReference type="Pfam" id="PF04782"/>
    </source>
</evidence>
<dbReference type="Pfam" id="PF04782">
    <property type="entry name" value="DUF632"/>
    <property type="match status" value="1"/>
</dbReference>
<organism evidence="2 3">
    <name type="scientific">Eucalyptus globulus</name>
    <name type="common">Tasmanian blue gum</name>
    <dbReference type="NCBI Taxonomy" id="34317"/>
    <lineage>
        <taxon>Eukaryota</taxon>
        <taxon>Viridiplantae</taxon>
        <taxon>Streptophyta</taxon>
        <taxon>Embryophyta</taxon>
        <taxon>Tracheophyta</taxon>
        <taxon>Spermatophyta</taxon>
        <taxon>Magnoliopsida</taxon>
        <taxon>eudicotyledons</taxon>
        <taxon>Gunneridae</taxon>
        <taxon>Pentapetalae</taxon>
        <taxon>rosids</taxon>
        <taxon>malvids</taxon>
        <taxon>Myrtales</taxon>
        <taxon>Myrtaceae</taxon>
        <taxon>Myrtoideae</taxon>
        <taxon>Eucalypteae</taxon>
        <taxon>Eucalyptus</taxon>
    </lineage>
</organism>
<comment type="caution">
    <text evidence="2">The sequence shown here is derived from an EMBL/GenBank/DDBJ whole genome shotgun (WGS) entry which is preliminary data.</text>
</comment>
<name>A0ABD3J2U1_EUCGL</name>
<dbReference type="PANTHER" id="PTHR21450:SF23">
    <property type="entry name" value="PROTEIN ALTERED PHOSPHATE STARVATION RESPONSE 1"/>
    <property type="match status" value="1"/>
</dbReference>
<dbReference type="EMBL" id="JBJKBG010000010">
    <property type="protein sequence ID" value="KAL3720564.1"/>
    <property type="molecule type" value="Genomic_DNA"/>
</dbReference>